<accession>A0AAE7B080</accession>
<evidence type="ECO:0000313" key="3">
    <source>
        <dbReference type="Proteomes" id="UP000502065"/>
    </source>
</evidence>
<protein>
    <submittedName>
        <fullName evidence="2">Uncharacterized protein</fullName>
    </submittedName>
</protein>
<dbReference type="AlphaFoldDB" id="A0AAE7B080"/>
<dbReference type="EMBL" id="CP030944">
    <property type="protein sequence ID" value="QKE24869.1"/>
    <property type="molecule type" value="Genomic_DNA"/>
</dbReference>
<keyword evidence="3" id="KW-1185">Reference proteome</keyword>
<proteinExistence type="predicted"/>
<gene>
    <name evidence="2" type="ORF">AAQM_0089</name>
</gene>
<dbReference type="Proteomes" id="UP000502065">
    <property type="component" value="Chromosome"/>
</dbReference>
<dbReference type="RefSeq" id="WP_129095248.1">
    <property type="nucleotide sequence ID" value="NZ_CP030944.1"/>
</dbReference>
<reference evidence="2 3" key="1">
    <citation type="submission" date="2018-07" db="EMBL/GenBank/DDBJ databases">
        <title>Identification of phenol metabolism pathways in Arcobacter.</title>
        <authorList>
            <person name="Miller W.G."/>
            <person name="Yee E."/>
            <person name="Bono J.L."/>
        </authorList>
    </citation>
    <scope>NUCLEOTIDE SEQUENCE [LARGE SCALE GENOMIC DNA]</scope>
    <source>
        <strain evidence="2 3">W63</strain>
    </source>
</reference>
<name>A0AAE7B080_9BACT</name>
<organism evidence="2 3">
    <name type="scientific">Arcobacter aquimarinus</name>
    <dbReference type="NCBI Taxonomy" id="1315211"/>
    <lineage>
        <taxon>Bacteria</taxon>
        <taxon>Pseudomonadati</taxon>
        <taxon>Campylobacterota</taxon>
        <taxon>Epsilonproteobacteria</taxon>
        <taxon>Campylobacterales</taxon>
        <taxon>Arcobacteraceae</taxon>
        <taxon>Arcobacter</taxon>
    </lineage>
</organism>
<feature type="signal peptide" evidence="1">
    <location>
        <begin position="1"/>
        <end position="17"/>
    </location>
</feature>
<evidence type="ECO:0000256" key="1">
    <source>
        <dbReference type="SAM" id="SignalP"/>
    </source>
</evidence>
<keyword evidence="1" id="KW-0732">Signal</keyword>
<evidence type="ECO:0000313" key="2">
    <source>
        <dbReference type="EMBL" id="QKE24869.1"/>
    </source>
</evidence>
<feature type="chain" id="PRO_5041989819" evidence="1">
    <location>
        <begin position="18"/>
        <end position="251"/>
    </location>
</feature>
<sequence>MIKFFLFFILLFNFSFSNENLNAQKQNTLYIHNLIEIEEKIASNFEKYLLTEFKIPTINDLITDEYLGSNFSLLNRMGDNIDFEDALKLKIKYAIRKNEFINPQDYTILLYNRDLYRDYTTVNYEIDEDKIDLTKSYIEFKLKSAEANTIYNILEAGNVIEKTCTGTLVSKYCNNDKNSIRWYNASSNWIEYSKKDFNQGNITISSESIISNEVNKLRDLKVGSYIFIKDKTKNVKLTDDTSGNLQILKVN</sequence>
<dbReference type="KEGG" id="aaqi:AAQM_0089"/>